<proteinExistence type="predicted"/>
<evidence type="ECO:0008006" key="4">
    <source>
        <dbReference type="Google" id="ProtNLM"/>
    </source>
</evidence>
<feature type="non-terminal residue" evidence="2">
    <location>
        <position position="93"/>
    </location>
</feature>
<protein>
    <recommendedName>
        <fullName evidence="4">Transposase</fullName>
    </recommendedName>
</protein>
<comment type="caution">
    <text evidence="2">The sequence shown here is derived from an EMBL/GenBank/DDBJ whole genome shotgun (WGS) entry which is preliminary data.</text>
</comment>
<feature type="compositionally biased region" description="Polar residues" evidence="1">
    <location>
        <begin position="72"/>
        <end position="82"/>
    </location>
</feature>
<organism evidence="2 3">
    <name type="scientific">Agathobacter rectalis</name>
    <dbReference type="NCBI Taxonomy" id="39491"/>
    <lineage>
        <taxon>Bacteria</taxon>
        <taxon>Bacillati</taxon>
        <taxon>Bacillota</taxon>
        <taxon>Clostridia</taxon>
        <taxon>Lachnospirales</taxon>
        <taxon>Lachnospiraceae</taxon>
        <taxon>Agathobacter</taxon>
    </lineage>
</organism>
<dbReference type="EMBL" id="JAJFBX010000195">
    <property type="protein sequence ID" value="MCC2748820.1"/>
    <property type="molecule type" value="Genomic_DNA"/>
</dbReference>
<evidence type="ECO:0000313" key="3">
    <source>
        <dbReference type="Proteomes" id="UP001197847"/>
    </source>
</evidence>
<name>A0AAW4WVX0_9FIRM</name>
<feature type="non-terminal residue" evidence="2">
    <location>
        <position position="1"/>
    </location>
</feature>
<dbReference type="Proteomes" id="UP001197847">
    <property type="component" value="Unassembled WGS sequence"/>
</dbReference>
<evidence type="ECO:0000256" key="1">
    <source>
        <dbReference type="SAM" id="MobiDB-lite"/>
    </source>
</evidence>
<gene>
    <name evidence="2" type="ORF">LK487_17745</name>
</gene>
<reference evidence="2" key="1">
    <citation type="submission" date="2021-10" db="EMBL/GenBank/DDBJ databases">
        <title>Collection of gut derived symbiotic bacterial strains cultured from healthy donors.</title>
        <authorList>
            <person name="Lin H."/>
            <person name="Littmann E."/>
            <person name="Claire K."/>
            <person name="Pamer E."/>
        </authorList>
    </citation>
    <scope>NUCLEOTIDE SEQUENCE</scope>
    <source>
        <strain evidence="2">MSK.22.92</strain>
    </source>
</reference>
<evidence type="ECO:0000313" key="2">
    <source>
        <dbReference type="EMBL" id="MCC2748820.1"/>
    </source>
</evidence>
<sequence>TGSRIRYAEWFKRECVSSAENGESPTVLFREAGLGPEFIGEKRIERCMHRWRKTIRIEDPGTVDRVNLPDSEVTSSRTNEGNPGTGGNDMRDL</sequence>
<accession>A0AAW4WVX0</accession>
<feature type="region of interest" description="Disordered" evidence="1">
    <location>
        <begin position="62"/>
        <end position="93"/>
    </location>
</feature>
<dbReference type="AlphaFoldDB" id="A0AAW4WVX0"/>